<feature type="compositionally biased region" description="Basic and acidic residues" evidence="3">
    <location>
        <begin position="646"/>
        <end position="664"/>
    </location>
</feature>
<evidence type="ECO:0000313" key="6">
    <source>
        <dbReference type="Proteomes" id="UP000799291"/>
    </source>
</evidence>
<dbReference type="InterPro" id="IPR015940">
    <property type="entry name" value="UBA"/>
</dbReference>
<feature type="region of interest" description="Disordered" evidence="3">
    <location>
        <begin position="492"/>
        <end position="534"/>
    </location>
</feature>
<protein>
    <recommendedName>
        <fullName evidence="4">UBA domain-containing protein</fullName>
    </recommendedName>
</protein>
<dbReference type="SUPFAM" id="SSF46934">
    <property type="entry name" value="UBA-like"/>
    <property type="match status" value="1"/>
</dbReference>
<feature type="region of interest" description="Disordered" evidence="3">
    <location>
        <begin position="1"/>
        <end position="134"/>
    </location>
</feature>
<dbReference type="PROSITE" id="PS50030">
    <property type="entry name" value="UBA"/>
    <property type="match status" value="1"/>
</dbReference>
<accession>A0A6G1J7W4</accession>
<dbReference type="EMBL" id="MU005576">
    <property type="protein sequence ID" value="KAF2686498.1"/>
    <property type="molecule type" value="Genomic_DNA"/>
</dbReference>
<dbReference type="OrthoDB" id="5404794at2759"/>
<keyword evidence="2" id="KW-0539">Nucleus</keyword>
<feature type="compositionally biased region" description="Basic and acidic residues" evidence="3">
    <location>
        <begin position="506"/>
        <end position="520"/>
    </location>
</feature>
<feature type="compositionally biased region" description="Polar residues" evidence="3">
    <location>
        <begin position="75"/>
        <end position="99"/>
    </location>
</feature>
<feature type="compositionally biased region" description="Basic and acidic residues" evidence="3">
    <location>
        <begin position="550"/>
        <end position="561"/>
    </location>
</feature>
<dbReference type="Pfam" id="PF00627">
    <property type="entry name" value="UBA"/>
    <property type="match status" value="1"/>
</dbReference>
<feature type="compositionally biased region" description="Polar residues" evidence="3">
    <location>
        <begin position="435"/>
        <end position="449"/>
    </location>
</feature>
<dbReference type="Gene3D" id="1.10.8.10">
    <property type="entry name" value="DNA helicase RuvA subunit, C-terminal domain"/>
    <property type="match status" value="1"/>
</dbReference>
<dbReference type="InterPro" id="IPR009060">
    <property type="entry name" value="UBA-like_sf"/>
</dbReference>
<feature type="region of interest" description="Disordered" evidence="3">
    <location>
        <begin position="220"/>
        <end position="449"/>
    </location>
</feature>
<feature type="compositionally biased region" description="Basic and acidic residues" evidence="3">
    <location>
        <begin position="62"/>
        <end position="71"/>
    </location>
</feature>
<evidence type="ECO:0000256" key="2">
    <source>
        <dbReference type="ARBA" id="ARBA00023242"/>
    </source>
</evidence>
<feature type="compositionally biased region" description="Basic residues" evidence="3">
    <location>
        <begin position="496"/>
        <end position="505"/>
    </location>
</feature>
<feature type="compositionally biased region" description="Acidic residues" evidence="3">
    <location>
        <begin position="1"/>
        <end position="19"/>
    </location>
</feature>
<feature type="compositionally biased region" description="Low complexity" evidence="3">
    <location>
        <begin position="694"/>
        <end position="707"/>
    </location>
</feature>
<dbReference type="SMART" id="SM00165">
    <property type="entry name" value="UBA"/>
    <property type="match status" value="1"/>
</dbReference>
<feature type="compositionally biased region" description="Polar residues" evidence="3">
    <location>
        <begin position="230"/>
        <end position="245"/>
    </location>
</feature>
<reference evidence="5" key="1">
    <citation type="journal article" date="2020" name="Stud. Mycol.">
        <title>101 Dothideomycetes genomes: a test case for predicting lifestyles and emergence of pathogens.</title>
        <authorList>
            <person name="Haridas S."/>
            <person name="Albert R."/>
            <person name="Binder M."/>
            <person name="Bloem J."/>
            <person name="Labutti K."/>
            <person name="Salamov A."/>
            <person name="Andreopoulos B."/>
            <person name="Baker S."/>
            <person name="Barry K."/>
            <person name="Bills G."/>
            <person name="Bluhm B."/>
            <person name="Cannon C."/>
            <person name="Castanera R."/>
            <person name="Culley D."/>
            <person name="Daum C."/>
            <person name="Ezra D."/>
            <person name="Gonzalez J."/>
            <person name="Henrissat B."/>
            <person name="Kuo A."/>
            <person name="Liang C."/>
            <person name="Lipzen A."/>
            <person name="Lutzoni F."/>
            <person name="Magnuson J."/>
            <person name="Mondo S."/>
            <person name="Nolan M."/>
            <person name="Ohm R."/>
            <person name="Pangilinan J."/>
            <person name="Park H.-J."/>
            <person name="Ramirez L."/>
            <person name="Alfaro M."/>
            <person name="Sun H."/>
            <person name="Tritt A."/>
            <person name="Yoshinaga Y."/>
            <person name="Zwiers L.-H."/>
            <person name="Turgeon B."/>
            <person name="Goodwin S."/>
            <person name="Spatafora J."/>
            <person name="Crous P."/>
            <person name="Grigoriev I."/>
        </authorList>
    </citation>
    <scope>NUCLEOTIDE SEQUENCE</scope>
    <source>
        <strain evidence="5">CBS 122367</strain>
    </source>
</reference>
<dbReference type="GO" id="GO:0006355">
    <property type="term" value="P:regulation of DNA-templated transcription"/>
    <property type="evidence" value="ECO:0007669"/>
    <property type="project" value="InterPro"/>
</dbReference>
<evidence type="ECO:0000259" key="4">
    <source>
        <dbReference type="PROSITE" id="PS50030"/>
    </source>
</evidence>
<feature type="compositionally biased region" description="Polar residues" evidence="3">
    <location>
        <begin position="521"/>
        <end position="534"/>
    </location>
</feature>
<evidence type="ECO:0000313" key="5">
    <source>
        <dbReference type="EMBL" id="KAF2686498.1"/>
    </source>
</evidence>
<sequence>MRIIQDSEDEDDLELEEVFDVTPNDDNADAPSQHGDLSPQPHESGSSITHDHTQLTESASDSLKRTIEAAHRTHFQSPSGASSDQSRQQDAPRSSTSISDHAGKRRKTSLDKSSAKSPAMCSSKKKAPVNYGRSKTLFNSPTLGDRLDGSRQTVSTVEKIWDLPGPVHEEWQHHEPMGLFPDPSSTVPNATATQQQLLDEVMAPAFLGIEPESDALRYEPAKSSVPWSEFLQSSVRNTQEQSDPTNRTEKLADQHGSSNLENGSGGSLPEPTPPVTRTPQLSQRNRRGSSVRLKGSPLRYEISQNNINHKGLMGPPLVPYPETGDEVARQCSPTPSRANEGLANGERSVNELPKSSSWRGKSQEQTIVVSPSAKTKQKSNSVPNSEDDLMAIGLPKEEYKPRPSRSRSLKLTAKTQIDYSVRPEKAARKPRRSRTSGAVENASSVSTPEKVQQICDMGFTPSTTQRALRQNNGDIASAVDWLVANNFAEDELAPKRSSKSKSTKVKKNETEPHRNTDTPTKDTCTSEGQDSRASLNISVEVGAASTIETEHVPIDVPEDRPVMVPSKSPTVKVVIPKSRGQNTSPNADLPQEVAAASLEHEAREATGRKAKRRKTSMDQPGPMQEEPLVISIETPTGKKRGRGRPRKEPKSVESISEEQHEDLPIHTIGTSLQELQQQPNTCTTNMTTEEETARATTPAPAPTSTPAVKFSPALASKALSHTPEKPTKAATGTSSPLNKTKVPYRVGLSKRARIAPLLRVVKK</sequence>
<dbReference type="InterPro" id="IPR000637">
    <property type="entry name" value="HMGI/Y_DNA-bd_CS"/>
</dbReference>
<feature type="compositionally biased region" description="Basic and acidic residues" evidence="3">
    <location>
        <begin position="598"/>
        <end position="607"/>
    </location>
</feature>
<dbReference type="AlphaFoldDB" id="A0A6G1J7W4"/>
<feature type="domain" description="UBA" evidence="4">
    <location>
        <begin position="446"/>
        <end position="485"/>
    </location>
</feature>
<feature type="region of interest" description="Disordered" evidence="3">
    <location>
        <begin position="550"/>
        <end position="744"/>
    </location>
</feature>
<feature type="compositionally biased region" description="Polar residues" evidence="3">
    <location>
        <begin position="353"/>
        <end position="384"/>
    </location>
</feature>
<organism evidence="5 6">
    <name type="scientific">Lentithecium fluviatile CBS 122367</name>
    <dbReference type="NCBI Taxonomy" id="1168545"/>
    <lineage>
        <taxon>Eukaryota</taxon>
        <taxon>Fungi</taxon>
        <taxon>Dikarya</taxon>
        <taxon>Ascomycota</taxon>
        <taxon>Pezizomycotina</taxon>
        <taxon>Dothideomycetes</taxon>
        <taxon>Pleosporomycetidae</taxon>
        <taxon>Pleosporales</taxon>
        <taxon>Massarineae</taxon>
        <taxon>Lentitheciaceae</taxon>
        <taxon>Lentithecium</taxon>
    </lineage>
</organism>
<name>A0A6G1J7W4_9PLEO</name>
<proteinExistence type="predicted"/>
<feature type="compositionally biased region" description="Polar residues" evidence="3">
    <location>
        <begin position="668"/>
        <end position="678"/>
    </location>
</feature>
<dbReference type="GO" id="GO:0005634">
    <property type="term" value="C:nucleus"/>
    <property type="evidence" value="ECO:0007669"/>
    <property type="project" value="UniProtKB-SubCell"/>
</dbReference>
<comment type="subcellular location">
    <subcellularLocation>
        <location evidence="1">Nucleus</location>
    </subcellularLocation>
</comment>
<keyword evidence="6" id="KW-1185">Reference proteome</keyword>
<gene>
    <name evidence="5" type="ORF">K458DRAFT_485760</name>
</gene>
<evidence type="ECO:0000256" key="3">
    <source>
        <dbReference type="SAM" id="MobiDB-lite"/>
    </source>
</evidence>
<dbReference type="Proteomes" id="UP000799291">
    <property type="component" value="Unassembled WGS sequence"/>
</dbReference>
<dbReference type="PROSITE" id="PS00354">
    <property type="entry name" value="HMGI_Y"/>
    <property type="match status" value="1"/>
</dbReference>
<dbReference type="CDD" id="cd14308">
    <property type="entry name" value="UBA_Mud1_like"/>
    <property type="match status" value="1"/>
</dbReference>
<evidence type="ECO:0000256" key="1">
    <source>
        <dbReference type="ARBA" id="ARBA00004123"/>
    </source>
</evidence>